<accession>A0A067CSL8</accession>
<sequence>MPKVYLPLRTYYHIDRGVTVDDVLTTLHIDPSTTFASKKDNGNARHRGMDALLDARPKPKGVTLCPRCRGFPKESSVPVLPPHWIETCRHSRGKCAFYNTKTRESLDFPPWGTAAICSTVFHHHGTTQFVCRCRDTALTPVMDRAKTSQSKRARYHSVV</sequence>
<evidence type="ECO:0000313" key="1">
    <source>
        <dbReference type="EMBL" id="KDO29787.1"/>
    </source>
</evidence>
<dbReference type="RefSeq" id="XP_012199432.1">
    <property type="nucleotide sequence ID" value="XM_012344042.1"/>
</dbReference>
<gene>
    <name evidence="1" type="ORF">SPRG_04902</name>
</gene>
<dbReference type="VEuPathDB" id="FungiDB:SPRG_04902"/>
<dbReference type="AlphaFoldDB" id="A0A067CSL8"/>
<reference evidence="1 2" key="1">
    <citation type="journal article" date="2013" name="PLoS Genet.">
        <title>Distinctive expansion of potential virulence genes in the genome of the oomycete fish pathogen Saprolegnia parasitica.</title>
        <authorList>
            <person name="Jiang R.H."/>
            <person name="de Bruijn I."/>
            <person name="Haas B.J."/>
            <person name="Belmonte R."/>
            <person name="Lobach L."/>
            <person name="Christie J."/>
            <person name="van den Ackerveken G."/>
            <person name="Bottin A."/>
            <person name="Bulone V."/>
            <person name="Diaz-Moreno S.M."/>
            <person name="Dumas B."/>
            <person name="Fan L."/>
            <person name="Gaulin E."/>
            <person name="Govers F."/>
            <person name="Grenville-Briggs L.J."/>
            <person name="Horner N.R."/>
            <person name="Levin J.Z."/>
            <person name="Mammella M."/>
            <person name="Meijer H.J."/>
            <person name="Morris P."/>
            <person name="Nusbaum C."/>
            <person name="Oome S."/>
            <person name="Phillips A.J."/>
            <person name="van Rooyen D."/>
            <person name="Rzeszutek E."/>
            <person name="Saraiva M."/>
            <person name="Secombes C.J."/>
            <person name="Seidl M.F."/>
            <person name="Snel B."/>
            <person name="Stassen J.H."/>
            <person name="Sykes S."/>
            <person name="Tripathy S."/>
            <person name="van den Berg H."/>
            <person name="Vega-Arreguin J.C."/>
            <person name="Wawra S."/>
            <person name="Young S.K."/>
            <person name="Zeng Q."/>
            <person name="Dieguez-Uribeondo J."/>
            <person name="Russ C."/>
            <person name="Tyler B.M."/>
            <person name="van West P."/>
        </authorList>
    </citation>
    <scope>NUCLEOTIDE SEQUENCE [LARGE SCALE GENOMIC DNA]</scope>
    <source>
        <strain evidence="1 2">CBS 223.65</strain>
    </source>
</reference>
<dbReference type="GeneID" id="24127319"/>
<dbReference type="EMBL" id="KK583204">
    <property type="protein sequence ID" value="KDO29787.1"/>
    <property type="molecule type" value="Genomic_DNA"/>
</dbReference>
<evidence type="ECO:0000313" key="2">
    <source>
        <dbReference type="Proteomes" id="UP000030745"/>
    </source>
</evidence>
<dbReference type="OrthoDB" id="10420671at2759"/>
<proteinExistence type="predicted"/>
<protein>
    <submittedName>
        <fullName evidence="1">Uncharacterized protein</fullName>
    </submittedName>
</protein>
<dbReference type="KEGG" id="spar:SPRG_04902"/>
<dbReference type="Proteomes" id="UP000030745">
    <property type="component" value="Unassembled WGS sequence"/>
</dbReference>
<organism evidence="1 2">
    <name type="scientific">Saprolegnia parasitica (strain CBS 223.65)</name>
    <dbReference type="NCBI Taxonomy" id="695850"/>
    <lineage>
        <taxon>Eukaryota</taxon>
        <taxon>Sar</taxon>
        <taxon>Stramenopiles</taxon>
        <taxon>Oomycota</taxon>
        <taxon>Saprolegniomycetes</taxon>
        <taxon>Saprolegniales</taxon>
        <taxon>Saprolegniaceae</taxon>
        <taxon>Saprolegnia</taxon>
    </lineage>
</organism>
<keyword evidence="2" id="KW-1185">Reference proteome</keyword>
<name>A0A067CSL8_SAPPC</name>